<protein>
    <submittedName>
        <fullName evidence="1">Uncharacterized protein</fullName>
    </submittedName>
</protein>
<organism evidence="1 2">
    <name type="scientific">Puccinia striiformis f. sp. tritici</name>
    <dbReference type="NCBI Taxonomy" id="168172"/>
    <lineage>
        <taxon>Eukaryota</taxon>
        <taxon>Fungi</taxon>
        <taxon>Dikarya</taxon>
        <taxon>Basidiomycota</taxon>
        <taxon>Pucciniomycotina</taxon>
        <taxon>Pucciniomycetes</taxon>
        <taxon>Pucciniales</taxon>
        <taxon>Pucciniaceae</taxon>
        <taxon>Puccinia</taxon>
    </lineage>
</organism>
<evidence type="ECO:0000313" key="2">
    <source>
        <dbReference type="Proteomes" id="UP001060170"/>
    </source>
</evidence>
<comment type="caution">
    <text evidence="1">The sequence shown here is derived from an EMBL/GenBank/DDBJ whole genome shotgun (WGS) entry which is preliminary data.</text>
</comment>
<reference evidence="1 2" key="3">
    <citation type="journal article" date="2022" name="Microbiol. Spectr.">
        <title>Folding features and dynamics of 3D genome architecture in plant fungal pathogens.</title>
        <authorList>
            <person name="Xia C."/>
        </authorList>
    </citation>
    <scope>NUCLEOTIDE SEQUENCE [LARGE SCALE GENOMIC DNA]</scope>
    <source>
        <strain evidence="1 2">93-210</strain>
    </source>
</reference>
<gene>
    <name evidence="1" type="ORF">MJO28_004586</name>
</gene>
<dbReference type="Proteomes" id="UP001060170">
    <property type="component" value="Chromosome 4"/>
</dbReference>
<sequence>MSTEADAGQQQIPTIEITNTTRMAGTSNNDGFRQAMLKTALETTPQLAEENYSIWKDKMTALLQLRGVLKALDSEEPDVIPLADDVNAELNLLFISKIDSVTHNNIVTADTRGSAKALWKAIKDRYTSAESSNRARVFNDFLYVKFKEDALEAFVTDIKVAIKKLVDVGIDLPQDILAYLILFKLPDSLQLLKRQIMHSDKSLTVQFVCNHLTQYSNENKAEIRESSSSTQAALLSTRNQKSGRNGERGGQGNSGGNGPKRCTTGYHNPKQDANHSADSCWHLHPDKAPDWWREAQAKWQANKNVNYYLSLVTLWTKISDPKHKIVLDSGASVHIFNDTKFFDKLELGDRDVIRTGKEGATLPIKGVGRVILQWGNSTIAMDNCLYVPDIVINLISAGALLEKGCEIAAKKGKFTVLKDQLKRFEGRVENNLFVVDKPDSVGGTVKHSAHFAKPSSESLRSIHEKFGHASLQRLGQFIPTNASKAEIDEFECKACTLSKITKQPFKTDSELASKVFERIHLNIIGPITPEAKIKSRFILTLVDNYSGYLTGFPLAKKDDTTDVLINVLESENKRRGYFPNMICSDGGGEFTGNRLVSFLEKHHIQRLISEPYHPEHNGRAERANRTIVESMRATFRASGISKNYWHEVVKSCCLMLNQIPRKGDTRSPWELVHGKALPPNFLKPLGTTAVVLNMNRIKGRKFEVKGQEGLLVGFNVLLQSYRILTQSGAIVDSKHVRFLKMPQTDIKNSDWDEFHPDKITELTDPNELQERRDPETFAEESERPSQEGNNPNQDNEDNDSSHSDSDADISQMLKPKEPKQQTEPTTRILRDRSTIKPPVRFGFHHYYEPNTFESAIRCADENFWKNAIGKEVTSIENHDVWDNHYEELPNPLNTTWVFKIKDNCHGDPLKHKARLCVQGFDQIEGVDHGETFAPTGKVSTLKMILLYALHQNLSITQFDVQGAFLHAPLSEEVYIKTPKGVNRNAPYLKLKKALYGLKQAPKNWYETLASWLESVGFHESNCDPCLYLCDDGVSRLFFHVDDLVLVGSGNNFSKKFEKRFSNSSCHEPNTILGMKFERIGSKILLSQPKHIEHGLEELGLLNCKPSATPLTPHLKLKEATDEDHALFKKENINYRSAIGLMNYIAGYTRPDISFAVSSLAQYSIKPGMTHWREVKKVWQYIQHTKDLKLTLEIRKPDQLLEIYSDASWGDDPVYRTSQSGYLCYLFGALVSWNSCRQHNVTYSSTEAELNPLVDSFHEGTWLKALLSDIWNLQIDAATHYIDDQELNERLMMDNNDFKEKFATSHYIDNKGLDDKLKKFGSNPKTRHIDLKTKGIRQELKHKNIKIILIRTFDMLADALTKAAPKSSVTNLTKTVDRSFVAPQVKSLQPRGV</sequence>
<keyword evidence="2" id="KW-1185">Reference proteome</keyword>
<reference evidence="2" key="2">
    <citation type="journal article" date="2018" name="Mol. Plant Microbe Interact.">
        <title>Genome sequence resources for the wheat stripe rust pathogen (Puccinia striiformis f. sp. tritici) and the barley stripe rust pathogen (Puccinia striiformis f. sp. hordei).</title>
        <authorList>
            <person name="Xia C."/>
            <person name="Wang M."/>
            <person name="Yin C."/>
            <person name="Cornejo O.E."/>
            <person name="Hulbert S.H."/>
            <person name="Chen X."/>
        </authorList>
    </citation>
    <scope>NUCLEOTIDE SEQUENCE [LARGE SCALE GENOMIC DNA]</scope>
    <source>
        <strain evidence="2">93-210</strain>
    </source>
</reference>
<reference evidence="2" key="1">
    <citation type="journal article" date="2018" name="BMC Genomics">
        <title>Genomic insights into host adaptation between the wheat stripe rust pathogen (Puccinia striiformis f. sp. tritici) and the barley stripe rust pathogen (Puccinia striiformis f. sp. hordei).</title>
        <authorList>
            <person name="Xia C."/>
            <person name="Wang M."/>
            <person name="Yin C."/>
            <person name="Cornejo O.E."/>
            <person name="Hulbert S.H."/>
            <person name="Chen X."/>
        </authorList>
    </citation>
    <scope>NUCLEOTIDE SEQUENCE [LARGE SCALE GENOMIC DNA]</scope>
    <source>
        <strain evidence="2">93-210</strain>
    </source>
</reference>
<evidence type="ECO:0000313" key="1">
    <source>
        <dbReference type="EMBL" id="KAI7957491.1"/>
    </source>
</evidence>
<accession>A0ACC0EPW1</accession>
<proteinExistence type="predicted"/>
<dbReference type="EMBL" id="CM045868">
    <property type="protein sequence ID" value="KAI7957491.1"/>
    <property type="molecule type" value="Genomic_DNA"/>
</dbReference>
<name>A0ACC0EPW1_9BASI</name>